<dbReference type="AlphaFoldDB" id="A0A1B9J2Z4"/>
<sequence length="218" mass="23590">MGRSGNVFWGIMVFGGLTILALIPFTLYLINSLSPTIIHGLSLAKVTGEFVESSTNQAIKVRVRVGPSGGCVWSNLTESISCVSLIPYKPTPESIHLANNESITSCFPIALGKALALNHVTTAFMGLSILAILVDCLILQGGISLAIVYLMVLFMWITFILETVYISVLHKRLDKINQGDNDNGNWDYKVGEGYWFVLAATILVSLVTCGGNFSIDSN</sequence>
<feature type="transmembrane region" description="Helical" evidence="1">
    <location>
        <begin position="194"/>
        <end position="215"/>
    </location>
</feature>
<feature type="transmembrane region" description="Helical" evidence="1">
    <location>
        <begin position="146"/>
        <end position="168"/>
    </location>
</feature>
<feature type="transmembrane region" description="Helical" evidence="1">
    <location>
        <begin position="120"/>
        <end position="139"/>
    </location>
</feature>
<name>A0A1B9J2Z4_9TREE</name>
<dbReference type="OrthoDB" id="2562723at2759"/>
<evidence type="ECO:0000313" key="2">
    <source>
        <dbReference type="EMBL" id="OCF62119.1"/>
    </source>
</evidence>
<keyword evidence="1" id="KW-0812">Transmembrane</keyword>
<organism evidence="2 3">
    <name type="scientific">Kwoniella mangroviensis CBS 10435</name>
    <dbReference type="NCBI Taxonomy" id="1331196"/>
    <lineage>
        <taxon>Eukaryota</taxon>
        <taxon>Fungi</taxon>
        <taxon>Dikarya</taxon>
        <taxon>Basidiomycota</taxon>
        <taxon>Agaricomycotina</taxon>
        <taxon>Tremellomycetes</taxon>
        <taxon>Tremellales</taxon>
        <taxon>Cryptococcaceae</taxon>
        <taxon>Kwoniella</taxon>
    </lineage>
</organism>
<keyword evidence="3" id="KW-1185">Reference proteome</keyword>
<gene>
    <name evidence="2" type="ORF">L486_01786</name>
</gene>
<keyword evidence="1" id="KW-1133">Transmembrane helix</keyword>
<evidence type="ECO:0000256" key="1">
    <source>
        <dbReference type="SAM" id="Phobius"/>
    </source>
</evidence>
<evidence type="ECO:0000313" key="3">
    <source>
        <dbReference type="Proteomes" id="UP000092583"/>
    </source>
</evidence>
<keyword evidence="1" id="KW-0472">Membrane</keyword>
<feature type="transmembrane region" description="Helical" evidence="1">
    <location>
        <begin position="7"/>
        <end position="30"/>
    </location>
</feature>
<accession>A0A1B9J2Z4</accession>
<reference evidence="2 3" key="1">
    <citation type="submission" date="2013-07" db="EMBL/GenBank/DDBJ databases">
        <title>The Genome Sequence of Kwoniella mangroviensis CBS10435.</title>
        <authorList>
            <consortium name="The Broad Institute Genome Sequencing Platform"/>
            <person name="Cuomo C."/>
            <person name="Litvintseva A."/>
            <person name="Chen Y."/>
            <person name="Heitman J."/>
            <person name="Sun S."/>
            <person name="Springer D."/>
            <person name="Dromer F."/>
            <person name="Young S.K."/>
            <person name="Zeng Q."/>
            <person name="Gargeya S."/>
            <person name="Fitzgerald M."/>
            <person name="Abouelleil A."/>
            <person name="Alvarado L."/>
            <person name="Berlin A.M."/>
            <person name="Chapman S.B."/>
            <person name="Dewar J."/>
            <person name="Goldberg J."/>
            <person name="Griggs A."/>
            <person name="Gujja S."/>
            <person name="Hansen M."/>
            <person name="Howarth C."/>
            <person name="Imamovic A."/>
            <person name="Larimer J."/>
            <person name="McCowan C."/>
            <person name="Murphy C."/>
            <person name="Pearson M."/>
            <person name="Priest M."/>
            <person name="Roberts A."/>
            <person name="Saif S."/>
            <person name="Shea T."/>
            <person name="Sykes S."/>
            <person name="Wortman J."/>
            <person name="Nusbaum C."/>
            <person name="Birren B."/>
        </authorList>
    </citation>
    <scope>NUCLEOTIDE SEQUENCE [LARGE SCALE GENOMIC DNA]</scope>
    <source>
        <strain evidence="2 3">CBS 10435</strain>
    </source>
</reference>
<reference evidence="3" key="2">
    <citation type="submission" date="2013-12" db="EMBL/GenBank/DDBJ databases">
        <title>Evolution of pathogenesis and genome organization in the Tremellales.</title>
        <authorList>
            <person name="Cuomo C."/>
            <person name="Litvintseva A."/>
            <person name="Heitman J."/>
            <person name="Chen Y."/>
            <person name="Sun S."/>
            <person name="Springer D."/>
            <person name="Dromer F."/>
            <person name="Young S."/>
            <person name="Zeng Q."/>
            <person name="Chapman S."/>
            <person name="Gujja S."/>
            <person name="Saif S."/>
            <person name="Birren B."/>
        </authorList>
    </citation>
    <scope>NUCLEOTIDE SEQUENCE [LARGE SCALE GENOMIC DNA]</scope>
    <source>
        <strain evidence="3">CBS 10435</strain>
    </source>
</reference>
<dbReference type="EMBL" id="KI669459">
    <property type="protein sequence ID" value="OCF62119.1"/>
    <property type="molecule type" value="Genomic_DNA"/>
</dbReference>
<dbReference type="Proteomes" id="UP000092583">
    <property type="component" value="Unassembled WGS sequence"/>
</dbReference>
<protein>
    <submittedName>
        <fullName evidence="2">Uncharacterized protein</fullName>
    </submittedName>
</protein>
<proteinExistence type="predicted"/>